<organism evidence="1 2">
    <name type="scientific">Candidatus Yanofskybacteria bacterium GW2011_GWA2_41_22</name>
    <dbReference type="NCBI Taxonomy" id="1619023"/>
    <lineage>
        <taxon>Bacteria</taxon>
        <taxon>Candidatus Yanofskyibacteriota</taxon>
    </lineage>
</organism>
<evidence type="ECO:0000313" key="1">
    <source>
        <dbReference type="EMBL" id="KKS01709.1"/>
    </source>
</evidence>
<dbReference type="EMBL" id="LCBA01000001">
    <property type="protein sequence ID" value="KKS01709.1"/>
    <property type="molecule type" value="Genomic_DNA"/>
</dbReference>
<reference evidence="1 2" key="1">
    <citation type="journal article" date="2015" name="Nature">
        <title>rRNA introns, odd ribosomes, and small enigmatic genomes across a large radiation of phyla.</title>
        <authorList>
            <person name="Brown C.T."/>
            <person name="Hug L.A."/>
            <person name="Thomas B.C."/>
            <person name="Sharon I."/>
            <person name="Castelle C.J."/>
            <person name="Singh A."/>
            <person name="Wilkins M.J."/>
            <person name="Williams K.H."/>
            <person name="Banfield J.F."/>
        </authorList>
    </citation>
    <scope>NUCLEOTIDE SEQUENCE [LARGE SCALE GENOMIC DNA]</scope>
</reference>
<comment type="caution">
    <text evidence="1">The sequence shown here is derived from an EMBL/GenBank/DDBJ whole genome shotgun (WGS) entry which is preliminary data.</text>
</comment>
<gene>
    <name evidence="1" type="ORF">UU54_C0001G0021</name>
</gene>
<evidence type="ECO:0000313" key="2">
    <source>
        <dbReference type="Proteomes" id="UP000033903"/>
    </source>
</evidence>
<dbReference type="AlphaFoldDB" id="A0A0G0VLG8"/>
<sequence length="103" mass="12094">MAAQNPEYELYDVSRHPDNKEVLRVRIRVYNYLVVFYREGKKNSLRWYTNPLGKQVAYFPGQDICDTALFKQARKQAAGIFASSRQVSKKKKERAPKQLTFSF</sequence>
<name>A0A0G0VLG8_9BACT</name>
<dbReference type="Proteomes" id="UP000033903">
    <property type="component" value="Unassembled WGS sequence"/>
</dbReference>
<protein>
    <submittedName>
        <fullName evidence="1">Uncharacterized protein</fullName>
    </submittedName>
</protein>
<proteinExistence type="predicted"/>
<accession>A0A0G0VLG8</accession>